<evidence type="ECO:0000313" key="3">
    <source>
        <dbReference type="Proteomes" id="UP000070255"/>
    </source>
</evidence>
<gene>
    <name evidence="2" type="ORF">WS72_26395</name>
</gene>
<feature type="region of interest" description="Disordered" evidence="1">
    <location>
        <begin position="21"/>
        <end position="44"/>
    </location>
</feature>
<protein>
    <submittedName>
        <fullName evidence="2">Uncharacterized protein</fullName>
    </submittedName>
</protein>
<feature type="compositionally biased region" description="Basic residues" evidence="1">
    <location>
        <begin position="34"/>
        <end position="44"/>
    </location>
</feature>
<proteinExistence type="predicted"/>
<comment type="caution">
    <text evidence="2">The sequence shown here is derived from an EMBL/GenBank/DDBJ whole genome shotgun (WGS) entry which is preliminary data.</text>
</comment>
<accession>A0ABR5T575</accession>
<organism evidence="2 3">
    <name type="scientific">Burkholderia savannae</name>
    <dbReference type="NCBI Taxonomy" id="1637837"/>
    <lineage>
        <taxon>Bacteria</taxon>
        <taxon>Pseudomonadati</taxon>
        <taxon>Pseudomonadota</taxon>
        <taxon>Betaproteobacteria</taxon>
        <taxon>Burkholderiales</taxon>
        <taxon>Burkholderiaceae</taxon>
        <taxon>Burkholderia</taxon>
        <taxon>pseudomallei group</taxon>
    </lineage>
</organism>
<reference evidence="2 3" key="1">
    <citation type="submission" date="2015-11" db="EMBL/GenBank/DDBJ databases">
        <authorList>
            <person name="Sahl J."/>
            <person name="Wagner D."/>
            <person name="Keim P."/>
        </authorList>
    </citation>
    <scope>NUCLEOTIDE SEQUENCE [LARGE SCALE GENOMIC DNA]</scope>
    <source>
        <strain evidence="2 3">BDU18</strain>
    </source>
</reference>
<sequence length="121" mass="13379">MRDARMCRCAFVGRAFAAARPDAGDEVGAQASRTRSRRGAQRHTRRIEFDAATAACRRTNNRVDRSGYVMCATYRRCGRFDARALPARRGARAPIDATSRKRDGNRTTWNGDASRAGANAK</sequence>
<evidence type="ECO:0000256" key="1">
    <source>
        <dbReference type="SAM" id="MobiDB-lite"/>
    </source>
</evidence>
<keyword evidence="3" id="KW-1185">Reference proteome</keyword>
<name>A0ABR5T575_9BURK</name>
<feature type="region of interest" description="Disordered" evidence="1">
    <location>
        <begin position="88"/>
        <end position="121"/>
    </location>
</feature>
<evidence type="ECO:0000313" key="2">
    <source>
        <dbReference type="EMBL" id="KWZ38381.1"/>
    </source>
</evidence>
<dbReference type="Proteomes" id="UP000070255">
    <property type="component" value="Unassembled WGS sequence"/>
</dbReference>
<dbReference type="EMBL" id="LNJQ01000004">
    <property type="protein sequence ID" value="KWZ38381.1"/>
    <property type="molecule type" value="Genomic_DNA"/>
</dbReference>